<accession>A0A7M3MHM0</accession>
<dbReference type="AlphaFoldDB" id="A0A7M3MHM0"/>
<dbReference type="SUPFAM" id="SSF88713">
    <property type="entry name" value="Glycoside hydrolase/deacetylase"/>
    <property type="match status" value="1"/>
</dbReference>
<dbReference type="InterPro" id="IPR045235">
    <property type="entry name" value="PuuE_HpPgdA-like"/>
</dbReference>
<dbReference type="InterPro" id="IPR022560">
    <property type="entry name" value="DUF3473"/>
</dbReference>
<dbReference type="CDD" id="cd10941">
    <property type="entry name" value="CE4_PuuE_HpPgdA_like_2"/>
    <property type="match status" value="1"/>
</dbReference>
<dbReference type="Pfam" id="PF01522">
    <property type="entry name" value="Polysacc_deac_1"/>
    <property type="match status" value="1"/>
</dbReference>
<dbReference type="PANTHER" id="PTHR47561">
    <property type="entry name" value="POLYSACCHARIDE DEACETYLASE FAMILY PROTEIN (AFU_ORTHOLOGUE AFUA_6G05030)"/>
    <property type="match status" value="1"/>
</dbReference>
<dbReference type="GO" id="GO:0005975">
    <property type="term" value="P:carbohydrate metabolic process"/>
    <property type="evidence" value="ECO:0007669"/>
    <property type="project" value="InterPro"/>
</dbReference>
<comment type="caution">
    <text evidence="2">The sequence shown here is derived from an EMBL/GenBank/DDBJ whole genome shotgun (WGS) entry which is preliminary data.</text>
</comment>
<reference evidence="2 3" key="1">
    <citation type="submission" date="2018-06" db="EMBL/GenBank/DDBJ databases">
        <title>Complete genome of Desulfovibrio indonesiensis P37SLT.</title>
        <authorList>
            <person name="Crispim J.S."/>
            <person name="Vidigal P.M.P."/>
            <person name="Silva L.C.F."/>
            <person name="Laguardia C.N."/>
            <person name="Araujo L.C."/>
            <person name="Dias R.S."/>
            <person name="Sousa M.P."/>
            <person name="Paula S.O."/>
            <person name="Silva C."/>
        </authorList>
    </citation>
    <scope>NUCLEOTIDE SEQUENCE [LARGE SCALE GENOMIC DNA]</scope>
    <source>
        <strain evidence="2 3">P37SLT</strain>
    </source>
</reference>
<dbReference type="EMBL" id="QMIE01000002">
    <property type="protein sequence ID" value="TVM19188.1"/>
    <property type="molecule type" value="Genomic_DNA"/>
</dbReference>
<dbReference type="RefSeq" id="WP_144301546.1">
    <property type="nucleotide sequence ID" value="NZ_QMIE01000002.1"/>
</dbReference>
<dbReference type="InterPro" id="IPR011330">
    <property type="entry name" value="Glyco_hydro/deAcase_b/a-brl"/>
</dbReference>
<feature type="domain" description="NodB homology" evidence="1">
    <location>
        <begin position="24"/>
        <end position="280"/>
    </location>
</feature>
<dbReference type="InterPro" id="IPR002509">
    <property type="entry name" value="NODB_dom"/>
</dbReference>
<dbReference type="OrthoDB" id="5352625at2"/>
<dbReference type="GO" id="GO:0016810">
    <property type="term" value="F:hydrolase activity, acting on carbon-nitrogen (but not peptide) bonds"/>
    <property type="evidence" value="ECO:0007669"/>
    <property type="project" value="InterPro"/>
</dbReference>
<dbReference type="Proteomes" id="UP000448292">
    <property type="component" value="Unassembled WGS sequence"/>
</dbReference>
<dbReference type="PROSITE" id="PS51677">
    <property type="entry name" value="NODB"/>
    <property type="match status" value="1"/>
</dbReference>
<sequence length="280" mass="31595">MKNVISIDWEDWFHICGQERVLPRKAWDSYDSILDEATDVILDRLDQRRARATFFIVGYSARRLPEAVKRISDAGHEIAFHTMEHSLVYEMNSRSLSHDLDTGKALLQELTAQTILGFRAPQWSLGRNPRWVYETLAAHGFEYDSSAAPLSFIGDQRGPLHARCVEVDDENSITEFPPLVLETPAGNLPAGGGWGLRTWPMRRIIGKVRRLNATGSPATFYFHPAEFVERKLPANLSPIKRFVCSFRLRSAATAWDALFDTLEFGTMGEAAAALRTQCAR</sequence>
<evidence type="ECO:0000259" key="1">
    <source>
        <dbReference type="PROSITE" id="PS51677"/>
    </source>
</evidence>
<name>A0A7M3MHM0_9BACT</name>
<gene>
    <name evidence="2" type="ORF">DPQ33_02180</name>
</gene>
<organism evidence="2 3">
    <name type="scientific">Oceanidesulfovibrio indonesiensis</name>
    <dbReference type="NCBI Taxonomy" id="54767"/>
    <lineage>
        <taxon>Bacteria</taxon>
        <taxon>Pseudomonadati</taxon>
        <taxon>Thermodesulfobacteriota</taxon>
        <taxon>Desulfovibrionia</taxon>
        <taxon>Desulfovibrionales</taxon>
        <taxon>Desulfovibrionaceae</taxon>
        <taxon>Oceanidesulfovibrio</taxon>
    </lineage>
</organism>
<keyword evidence="3" id="KW-1185">Reference proteome</keyword>
<protein>
    <submittedName>
        <fullName evidence="2">Polysaccharide deacetylase</fullName>
    </submittedName>
</protein>
<dbReference type="Gene3D" id="3.20.20.370">
    <property type="entry name" value="Glycoside hydrolase/deacetylase"/>
    <property type="match status" value="1"/>
</dbReference>
<evidence type="ECO:0000313" key="3">
    <source>
        <dbReference type="Proteomes" id="UP000448292"/>
    </source>
</evidence>
<evidence type="ECO:0000313" key="2">
    <source>
        <dbReference type="EMBL" id="TVM19188.1"/>
    </source>
</evidence>
<proteinExistence type="predicted"/>
<dbReference type="Pfam" id="PF11959">
    <property type="entry name" value="DUF3473"/>
    <property type="match status" value="1"/>
</dbReference>
<dbReference type="PANTHER" id="PTHR47561:SF1">
    <property type="entry name" value="POLYSACCHARIDE DEACETYLASE FAMILY PROTEIN (AFU_ORTHOLOGUE AFUA_6G05030)"/>
    <property type="match status" value="1"/>
</dbReference>